<keyword evidence="3" id="KW-1185">Reference proteome</keyword>
<gene>
    <name evidence="2" type="ORF">E0485_06010</name>
</gene>
<evidence type="ECO:0000313" key="2">
    <source>
        <dbReference type="EMBL" id="TCZ79414.1"/>
    </source>
</evidence>
<feature type="region of interest" description="Disordered" evidence="1">
    <location>
        <begin position="122"/>
        <end position="155"/>
    </location>
</feature>
<dbReference type="AlphaFoldDB" id="A0A4R4EH30"/>
<organism evidence="2 3">
    <name type="scientific">Paenibacillus albiflavus</name>
    <dbReference type="NCBI Taxonomy" id="2545760"/>
    <lineage>
        <taxon>Bacteria</taxon>
        <taxon>Bacillati</taxon>
        <taxon>Bacillota</taxon>
        <taxon>Bacilli</taxon>
        <taxon>Bacillales</taxon>
        <taxon>Paenibacillaceae</taxon>
        <taxon>Paenibacillus</taxon>
    </lineage>
</organism>
<comment type="caution">
    <text evidence="2">The sequence shown here is derived from an EMBL/GenBank/DDBJ whole genome shotgun (WGS) entry which is preliminary data.</text>
</comment>
<accession>A0A4R4EH30</accession>
<dbReference type="OrthoDB" id="2923612at2"/>
<dbReference type="EMBL" id="SKFG01000003">
    <property type="protein sequence ID" value="TCZ79414.1"/>
    <property type="molecule type" value="Genomic_DNA"/>
</dbReference>
<evidence type="ECO:0000256" key="1">
    <source>
        <dbReference type="SAM" id="MobiDB-lite"/>
    </source>
</evidence>
<sequence length="257" mass="28426">MQHSFTIEPYTYIAFQSEAELIDHCKQWGLLSDKASKSKAFYYKRGSQNLPCEIVGFVDKVTAVIKLDNGQTHCIHPSYLKEMQAANFSQKLTSAAEQATGSEPAKDETLLAAQTEVPQETILESEPASNEESLLEAPEITAAPKTKAKKEKAPKLQLPEDKVKMTAIVQEFTTVPNHFSDNDDEVVIYEAVAITEPEEVQIGTAWSSHSATLKKLELEVGDKIIFEGKIVAKKLTKHPVPYKINNPGKIVKNPAES</sequence>
<name>A0A4R4EH30_9BACL</name>
<reference evidence="2 3" key="1">
    <citation type="submission" date="2019-03" db="EMBL/GenBank/DDBJ databases">
        <authorList>
            <person name="Kim M.K.M."/>
        </authorList>
    </citation>
    <scope>NUCLEOTIDE SEQUENCE [LARGE SCALE GENOMIC DNA]</scope>
    <source>
        <strain evidence="2 3">18JY21-1</strain>
    </source>
</reference>
<proteinExistence type="predicted"/>
<dbReference type="RefSeq" id="WP_132417072.1">
    <property type="nucleotide sequence ID" value="NZ_SKFG01000003.1"/>
</dbReference>
<dbReference type="Proteomes" id="UP000295418">
    <property type="component" value="Unassembled WGS sequence"/>
</dbReference>
<evidence type="ECO:0000313" key="3">
    <source>
        <dbReference type="Proteomes" id="UP000295418"/>
    </source>
</evidence>
<protein>
    <submittedName>
        <fullName evidence="2">Uncharacterized protein</fullName>
    </submittedName>
</protein>